<sequence length="108" mass="12291">MVANAPRTPEGWRWNRSATDRIELGREGGPTLLGERTDGEEWRLLYRVERDRAAVVDALGEIPARDDPREALAVAARYIEDRDLPAEHIGELLVVEDGAVQCREWRIE</sequence>
<dbReference type="RefSeq" id="WP_008417890.1">
    <property type="nucleotide sequence ID" value="NC_014297.1"/>
</dbReference>
<protein>
    <submittedName>
        <fullName evidence="1">Uncharacterized protein</fullName>
    </submittedName>
</protein>
<dbReference type="GeneID" id="9418551"/>
<dbReference type="Proteomes" id="UP000011645">
    <property type="component" value="Unassembled WGS sequence"/>
</dbReference>
<dbReference type="AlphaFoldDB" id="D8J831"/>
<dbReference type="KEGG" id="hje:HacjB3_03765"/>
<gene>
    <name evidence="1" type="ordered locus">HacjB3_03765</name>
    <name evidence="2" type="ORF">C497_15528</name>
</gene>
<dbReference type="STRING" id="795797.HacjB3_03765"/>
<evidence type="ECO:0000313" key="1">
    <source>
        <dbReference type="EMBL" id="ADJ14144.1"/>
    </source>
</evidence>
<dbReference type="EMBL" id="AOHV01000040">
    <property type="protein sequence ID" value="ELY34674.1"/>
    <property type="molecule type" value="Genomic_DNA"/>
</dbReference>
<dbReference type="HOGENOM" id="CLU_2190954_0_0_2"/>
<keyword evidence="4" id="KW-1185">Reference proteome</keyword>
<proteinExistence type="predicted"/>
<evidence type="ECO:0000313" key="4">
    <source>
        <dbReference type="Proteomes" id="UP000011645"/>
    </source>
</evidence>
<evidence type="ECO:0000313" key="2">
    <source>
        <dbReference type="EMBL" id="ELY34674.1"/>
    </source>
</evidence>
<name>D8J831_HALJB</name>
<dbReference type="EMBL" id="CP002062">
    <property type="protein sequence ID" value="ADJ14144.1"/>
    <property type="molecule type" value="Genomic_DNA"/>
</dbReference>
<accession>D8J831</accession>
<organism evidence="1 3">
    <name type="scientific">Halalkalicoccus jeotgali (strain DSM 18796 / CECT 7217 / JCM 14584 / KCTC 4019 / B3)</name>
    <dbReference type="NCBI Taxonomy" id="795797"/>
    <lineage>
        <taxon>Archaea</taxon>
        <taxon>Methanobacteriati</taxon>
        <taxon>Methanobacteriota</taxon>
        <taxon>Stenosarchaea group</taxon>
        <taxon>Halobacteria</taxon>
        <taxon>Halobacteriales</taxon>
        <taxon>Halococcaceae</taxon>
        <taxon>Halalkalicoccus</taxon>
    </lineage>
</organism>
<dbReference type="OrthoDB" id="380331at2157"/>
<dbReference type="PATRIC" id="fig|795797.18.peg.758"/>
<dbReference type="Proteomes" id="UP000000390">
    <property type="component" value="Chromosome"/>
</dbReference>
<reference evidence="2 4" key="2">
    <citation type="journal article" date="2014" name="PLoS Genet.">
        <title>Phylogenetically driven sequencing of extremely halophilic archaea reveals strategies for static and dynamic osmo-response.</title>
        <authorList>
            <person name="Becker E.A."/>
            <person name="Seitzer P.M."/>
            <person name="Tritt A."/>
            <person name="Larsen D."/>
            <person name="Krusor M."/>
            <person name="Yao A.I."/>
            <person name="Wu D."/>
            <person name="Madern D."/>
            <person name="Eisen J.A."/>
            <person name="Darling A.E."/>
            <person name="Facciotti M.T."/>
        </authorList>
    </citation>
    <scope>NUCLEOTIDE SEQUENCE [LARGE SCALE GENOMIC DNA]</scope>
    <source>
        <strain evidence="2">B3</strain>
        <strain evidence="4">DSM 18796 / CECT 7217 / JCM 14584 / KCTC 4019 / B3</strain>
    </source>
</reference>
<evidence type="ECO:0000313" key="3">
    <source>
        <dbReference type="Proteomes" id="UP000000390"/>
    </source>
</evidence>
<reference evidence="1 3" key="1">
    <citation type="journal article" date="2010" name="J. Bacteriol.">
        <title>Complete genome sequence of Halalkalicoccus jeotgali B3(T), an extremely halophilic archaeon.</title>
        <authorList>
            <person name="Roh S.W."/>
            <person name="Nam Y.D."/>
            <person name="Nam S.H."/>
            <person name="Choi S.H."/>
            <person name="Park H.S."/>
            <person name="Bae J.W."/>
        </authorList>
    </citation>
    <scope>NUCLEOTIDE SEQUENCE [LARGE SCALE GENOMIC DNA]</scope>
    <source>
        <strain evidence="1">B3</strain>
        <strain evidence="3">DSM 18796 / CECT 7217 / JCM 14584 / KCTC 4019 / B3</strain>
    </source>
</reference>